<evidence type="ECO:0000313" key="2">
    <source>
        <dbReference type="EMBL" id="QNP69025.1"/>
    </source>
</evidence>
<organism evidence="2 3">
    <name type="scientific">Streptomyces roseirectus</name>
    <dbReference type="NCBI Taxonomy" id="2768066"/>
    <lineage>
        <taxon>Bacteria</taxon>
        <taxon>Bacillati</taxon>
        <taxon>Actinomycetota</taxon>
        <taxon>Actinomycetes</taxon>
        <taxon>Kitasatosporales</taxon>
        <taxon>Streptomycetaceae</taxon>
        <taxon>Streptomyces</taxon>
    </lineage>
</organism>
<sequence>MPNLYDLLADHTPEMTESTPTPGTPPTPGTSYTASVETIDNDCSGRLLGTLNI</sequence>
<dbReference type="EMBL" id="CP060828">
    <property type="protein sequence ID" value="QNP69025.1"/>
    <property type="molecule type" value="Genomic_DNA"/>
</dbReference>
<gene>
    <name evidence="2" type="ORF">IAG44_05905</name>
</gene>
<dbReference type="RefSeq" id="WP_187746064.1">
    <property type="nucleotide sequence ID" value="NZ_CP060828.1"/>
</dbReference>
<dbReference type="KEGG" id="sroi:IAG44_05905"/>
<name>A0A7H0I8A9_9ACTN</name>
<accession>A0A7H0I8A9</accession>
<keyword evidence="3" id="KW-1185">Reference proteome</keyword>
<feature type="region of interest" description="Disordered" evidence="1">
    <location>
        <begin position="1"/>
        <end position="32"/>
    </location>
</feature>
<dbReference type="AlphaFoldDB" id="A0A7H0I8A9"/>
<evidence type="ECO:0000313" key="3">
    <source>
        <dbReference type="Proteomes" id="UP000516052"/>
    </source>
</evidence>
<proteinExistence type="predicted"/>
<dbReference type="Proteomes" id="UP000516052">
    <property type="component" value="Chromosome"/>
</dbReference>
<protein>
    <submittedName>
        <fullName evidence="2">Uncharacterized protein</fullName>
    </submittedName>
</protein>
<evidence type="ECO:0000256" key="1">
    <source>
        <dbReference type="SAM" id="MobiDB-lite"/>
    </source>
</evidence>
<reference evidence="2 3" key="1">
    <citation type="submission" date="2020-08" db="EMBL/GenBank/DDBJ databases">
        <title>A novel species.</title>
        <authorList>
            <person name="Gao J."/>
        </authorList>
    </citation>
    <scope>NUCLEOTIDE SEQUENCE [LARGE SCALE GENOMIC DNA]</scope>
    <source>
        <strain evidence="2 3">CRXT-G-22</strain>
    </source>
</reference>